<dbReference type="EMBL" id="MHLH01000001">
    <property type="protein sequence ID" value="OGZ04785.1"/>
    <property type="molecule type" value="Genomic_DNA"/>
</dbReference>
<evidence type="ECO:0000313" key="3">
    <source>
        <dbReference type="EMBL" id="OGZ04785.1"/>
    </source>
</evidence>
<evidence type="ECO:0000256" key="1">
    <source>
        <dbReference type="SAM" id="Phobius"/>
    </source>
</evidence>
<comment type="caution">
    <text evidence="3">The sequence shown here is derived from an EMBL/GenBank/DDBJ whole genome shotgun (WGS) entry which is preliminary data.</text>
</comment>
<evidence type="ECO:0000256" key="2">
    <source>
        <dbReference type="SAM" id="SignalP"/>
    </source>
</evidence>
<dbReference type="Proteomes" id="UP000178841">
    <property type="component" value="Unassembled WGS sequence"/>
</dbReference>
<reference evidence="3 4" key="1">
    <citation type="journal article" date="2016" name="Nat. Commun.">
        <title>Thousands of microbial genomes shed light on interconnected biogeochemical processes in an aquifer system.</title>
        <authorList>
            <person name="Anantharaman K."/>
            <person name="Brown C.T."/>
            <person name="Hug L.A."/>
            <person name="Sharon I."/>
            <person name="Castelle C.J."/>
            <person name="Probst A.J."/>
            <person name="Thomas B.C."/>
            <person name="Singh A."/>
            <person name="Wilkins M.J."/>
            <person name="Karaoz U."/>
            <person name="Brodie E.L."/>
            <person name="Williams K.H."/>
            <person name="Hubbard S.S."/>
            <person name="Banfield J.F."/>
        </authorList>
    </citation>
    <scope>NUCLEOTIDE SEQUENCE [LARGE SCALE GENOMIC DNA]</scope>
</reference>
<sequence length="141" mass="14642">MKSIKLMVAVLVSVFALGGCANNPVGSGLLGAGAANLISKDASPTTRVWATLAGFVIGVAATPVSAQPRGAAMACDQAPDGTLSNCTPVAGAGQVQQVVVPQYTSYPAPAYFSGTYVWDYRETDRRMRQHRQCVELYGGAC</sequence>
<keyword evidence="2" id="KW-0732">Signal</keyword>
<keyword evidence="1" id="KW-1133">Transmembrane helix</keyword>
<evidence type="ECO:0008006" key="5">
    <source>
        <dbReference type="Google" id="ProtNLM"/>
    </source>
</evidence>
<feature type="transmembrane region" description="Helical" evidence="1">
    <location>
        <begin position="46"/>
        <end position="64"/>
    </location>
</feature>
<proteinExistence type="predicted"/>
<dbReference type="PROSITE" id="PS51257">
    <property type="entry name" value="PROKAR_LIPOPROTEIN"/>
    <property type="match status" value="1"/>
</dbReference>
<feature type="signal peptide" evidence="2">
    <location>
        <begin position="1"/>
        <end position="21"/>
    </location>
</feature>
<organism evidence="3 4">
    <name type="scientific">Candidatus Lloydbacteria bacterium RIFCSPHIGHO2_01_FULL_41_20</name>
    <dbReference type="NCBI Taxonomy" id="1798657"/>
    <lineage>
        <taxon>Bacteria</taxon>
        <taxon>Candidatus Lloydiibacteriota</taxon>
    </lineage>
</organism>
<name>A0A1G2CTR3_9BACT</name>
<keyword evidence="1" id="KW-0812">Transmembrane</keyword>
<keyword evidence="1" id="KW-0472">Membrane</keyword>
<evidence type="ECO:0000313" key="4">
    <source>
        <dbReference type="Proteomes" id="UP000178841"/>
    </source>
</evidence>
<dbReference type="AlphaFoldDB" id="A0A1G2CTR3"/>
<feature type="chain" id="PRO_5009582396" description="Glycine zipper domain-containing protein" evidence="2">
    <location>
        <begin position="22"/>
        <end position="141"/>
    </location>
</feature>
<accession>A0A1G2CTR3</accession>
<gene>
    <name evidence="3" type="ORF">A2648_00740</name>
</gene>
<protein>
    <recommendedName>
        <fullName evidence="5">Glycine zipper domain-containing protein</fullName>
    </recommendedName>
</protein>